<proteinExistence type="predicted"/>
<dbReference type="EMBL" id="JAPWTJ010001244">
    <property type="protein sequence ID" value="KAJ8973085.1"/>
    <property type="molecule type" value="Genomic_DNA"/>
</dbReference>
<evidence type="ECO:0000313" key="2">
    <source>
        <dbReference type="EMBL" id="KAJ8973085.1"/>
    </source>
</evidence>
<organism evidence="2 3">
    <name type="scientific">Molorchus minor</name>
    <dbReference type="NCBI Taxonomy" id="1323400"/>
    <lineage>
        <taxon>Eukaryota</taxon>
        <taxon>Metazoa</taxon>
        <taxon>Ecdysozoa</taxon>
        <taxon>Arthropoda</taxon>
        <taxon>Hexapoda</taxon>
        <taxon>Insecta</taxon>
        <taxon>Pterygota</taxon>
        <taxon>Neoptera</taxon>
        <taxon>Endopterygota</taxon>
        <taxon>Coleoptera</taxon>
        <taxon>Polyphaga</taxon>
        <taxon>Cucujiformia</taxon>
        <taxon>Chrysomeloidea</taxon>
        <taxon>Cerambycidae</taxon>
        <taxon>Lamiinae</taxon>
        <taxon>Monochamini</taxon>
        <taxon>Molorchus</taxon>
    </lineage>
</organism>
<dbReference type="Gene3D" id="3.30.40.10">
    <property type="entry name" value="Zinc/RING finger domain, C3HC4 (zinc finger)"/>
    <property type="match status" value="1"/>
</dbReference>
<dbReference type="InterPro" id="IPR013083">
    <property type="entry name" value="Znf_RING/FYVE/PHD"/>
</dbReference>
<dbReference type="Proteomes" id="UP001162164">
    <property type="component" value="Unassembled WGS sequence"/>
</dbReference>
<gene>
    <name evidence="2" type="ORF">NQ317_009175</name>
</gene>
<evidence type="ECO:0000256" key="1">
    <source>
        <dbReference type="SAM" id="Coils"/>
    </source>
</evidence>
<keyword evidence="3" id="KW-1185">Reference proteome</keyword>
<reference evidence="2" key="1">
    <citation type="journal article" date="2023" name="Insect Mol. Biol.">
        <title>Genome sequencing provides insights into the evolution of gene families encoding plant cell wall-degrading enzymes in longhorned beetles.</title>
        <authorList>
            <person name="Shin N.R."/>
            <person name="Okamura Y."/>
            <person name="Kirsch R."/>
            <person name="Pauchet Y."/>
        </authorList>
    </citation>
    <scope>NUCLEOTIDE SEQUENCE</scope>
    <source>
        <strain evidence="2">MMC_N1</strain>
    </source>
</reference>
<keyword evidence="1" id="KW-0175">Coiled coil</keyword>
<protein>
    <recommendedName>
        <fullName evidence="4">Zinc finger PHD-type domain-containing protein</fullName>
    </recommendedName>
</protein>
<feature type="coiled-coil region" evidence="1">
    <location>
        <begin position="216"/>
        <end position="243"/>
    </location>
</feature>
<dbReference type="SUPFAM" id="SSF57903">
    <property type="entry name" value="FYVE/PHD zinc finger"/>
    <property type="match status" value="1"/>
</dbReference>
<comment type="caution">
    <text evidence="2">The sequence shown here is derived from an EMBL/GenBank/DDBJ whole genome shotgun (WGS) entry which is preliminary data.</text>
</comment>
<sequence length="267" mass="30536">MLPATEEVDNIAMGRKTPSHLTEQGFLDLKFYHNRLWIFQRRQCHSNYYLAESSAAADKQQMYRCAKIDPAYSKLLPSYGPEISCDVTFPKLVSYIKSSRIVAMAFKYMQHNVISCFKIVSENDSSSLRCSVCKTQWHGVCARPQPDDDSLKSRESWKCEKCLNISTDIDSTHFNAIMVQFSQLNNAISTCNTKIHDLTELVITQSQTINTCVTDISALRKENQNLQSKITNLETNYATQKNSAEDIWAEMAERTRREKKCPNYGTP</sequence>
<evidence type="ECO:0008006" key="4">
    <source>
        <dbReference type="Google" id="ProtNLM"/>
    </source>
</evidence>
<dbReference type="InterPro" id="IPR011011">
    <property type="entry name" value="Znf_FYVE_PHD"/>
</dbReference>
<accession>A0ABQ9J612</accession>
<name>A0ABQ9J612_9CUCU</name>
<evidence type="ECO:0000313" key="3">
    <source>
        <dbReference type="Proteomes" id="UP001162164"/>
    </source>
</evidence>